<gene>
    <name evidence="2" type="ORF">M0R45_009927</name>
</gene>
<dbReference type="PANTHER" id="PTHR47926:SF482">
    <property type="entry name" value="PENTATRICOPEPTIDE REPEAT-CONTAINING PROTEIN CHLOROPLASTIC"/>
    <property type="match status" value="1"/>
</dbReference>
<dbReference type="AlphaFoldDB" id="A0AAW1Y829"/>
<dbReference type="EMBL" id="JBEDUW010000002">
    <property type="protein sequence ID" value="KAK9944354.1"/>
    <property type="molecule type" value="Genomic_DNA"/>
</dbReference>
<dbReference type="Proteomes" id="UP001457282">
    <property type="component" value="Unassembled WGS sequence"/>
</dbReference>
<keyword evidence="1" id="KW-0677">Repeat</keyword>
<dbReference type="Gene3D" id="1.25.40.10">
    <property type="entry name" value="Tetratricopeptide repeat domain"/>
    <property type="match status" value="1"/>
</dbReference>
<comment type="caution">
    <text evidence="2">The sequence shown here is derived from an EMBL/GenBank/DDBJ whole genome shotgun (WGS) entry which is preliminary data.</text>
</comment>
<organism evidence="2 3">
    <name type="scientific">Rubus argutus</name>
    <name type="common">Southern blackberry</name>
    <dbReference type="NCBI Taxonomy" id="59490"/>
    <lineage>
        <taxon>Eukaryota</taxon>
        <taxon>Viridiplantae</taxon>
        <taxon>Streptophyta</taxon>
        <taxon>Embryophyta</taxon>
        <taxon>Tracheophyta</taxon>
        <taxon>Spermatophyta</taxon>
        <taxon>Magnoliopsida</taxon>
        <taxon>eudicotyledons</taxon>
        <taxon>Gunneridae</taxon>
        <taxon>Pentapetalae</taxon>
        <taxon>rosids</taxon>
        <taxon>fabids</taxon>
        <taxon>Rosales</taxon>
        <taxon>Rosaceae</taxon>
        <taxon>Rosoideae</taxon>
        <taxon>Rosoideae incertae sedis</taxon>
        <taxon>Rubus</taxon>
    </lineage>
</organism>
<protein>
    <recommendedName>
        <fullName evidence="4">Pentatricopeptide repeat-containing protein</fullName>
    </recommendedName>
</protein>
<accession>A0AAW1Y829</accession>
<dbReference type="GO" id="GO:0003723">
    <property type="term" value="F:RNA binding"/>
    <property type="evidence" value="ECO:0007669"/>
    <property type="project" value="InterPro"/>
</dbReference>
<evidence type="ECO:0000313" key="3">
    <source>
        <dbReference type="Proteomes" id="UP001457282"/>
    </source>
</evidence>
<name>A0AAW1Y829_RUBAR</name>
<evidence type="ECO:0000313" key="2">
    <source>
        <dbReference type="EMBL" id="KAK9944354.1"/>
    </source>
</evidence>
<evidence type="ECO:0000256" key="1">
    <source>
        <dbReference type="ARBA" id="ARBA00022737"/>
    </source>
</evidence>
<dbReference type="InterPro" id="IPR046960">
    <property type="entry name" value="PPR_At4g14850-like_plant"/>
</dbReference>
<dbReference type="Pfam" id="PF20431">
    <property type="entry name" value="E_motif"/>
    <property type="match status" value="1"/>
</dbReference>
<dbReference type="InterPro" id="IPR011990">
    <property type="entry name" value="TPR-like_helical_dom_sf"/>
</dbReference>
<dbReference type="PANTHER" id="PTHR47926">
    <property type="entry name" value="PENTATRICOPEPTIDE REPEAT-CONTAINING PROTEIN"/>
    <property type="match status" value="1"/>
</dbReference>
<sequence length="95" mass="10720">MVREHGLYPSIEQYACMMDLLGRANRLDEAAKVIEDMRIERGVQVWGALLGSCRIHFNVELAERASKRLLELEPRNAGNYVLLADIYAEASQDVG</sequence>
<dbReference type="NCBIfam" id="TIGR00756">
    <property type="entry name" value="PPR"/>
    <property type="match status" value="1"/>
</dbReference>
<keyword evidence="3" id="KW-1185">Reference proteome</keyword>
<dbReference type="InterPro" id="IPR046848">
    <property type="entry name" value="E_motif"/>
</dbReference>
<dbReference type="InterPro" id="IPR002885">
    <property type="entry name" value="PPR_rpt"/>
</dbReference>
<reference evidence="2 3" key="1">
    <citation type="journal article" date="2023" name="G3 (Bethesda)">
        <title>A chromosome-length genome assembly and annotation of blackberry (Rubus argutus, cv. 'Hillquist').</title>
        <authorList>
            <person name="Bruna T."/>
            <person name="Aryal R."/>
            <person name="Dudchenko O."/>
            <person name="Sargent D.J."/>
            <person name="Mead D."/>
            <person name="Buti M."/>
            <person name="Cavallini A."/>
            <person name="Hytonen T."/>
            <person name="Andres J."/>
            <person name="Pham M."/>
            <person name="Weisz D."/>
            <person name="Mascagni F."/>
            <person name="Usai G."/>
            <person name="Natali L."/>
            <person name="Bassil N."/>
            <person name="Fernandez G.E."/>
            <person name="Lomsadze A."/>
            <person name="Armour M."/>
            <person name="Olukolu B."/>
            <person name="Poorten T."/>
            <person name="Britton C."/>
            <person name="Davik J."/>
            <person name="Ashrafi H."/>
            <person name="Aiden E.L."/>
            <person name="Borodovsky M."/>
            <person name="Worthington M."/>
        </authorList>
    </citation>
    <scope>NUCLEOTIDE SEQUENCE [LARGE SCALE GENOMIC DNA]</scope>
    <source>
        <strain evidence="2">PI 553951</strain>
    </source>
</reference>
<evidence type="ECO:0008006" key="4">
    <source>
        <dbReference type="Google" id="ProtNLM"/>
    </source>
</evidence>
<proteinExistence type="predicted"/>
<dbReference type="GO" id="GO:0009451">
    <property type="term" value="P:RNA modification"/>
    <property type="evidence" value="ECO:0007669"/>
    <property type="project" value="InterPro"/>
</dbReference>